<comment type="caution">
    <text evidence="5">The sequence shown here is derived from an EMBL/GenBank/DDBJ whole genome shotgun (WGS) entry which is preliminary data.</text>
</comment>
<evidence type="ECO:0000256" key="4">
    <source>
        <dbReference type="HAMAP-Rule" id="MF_00688"/>
    </source>
</evidence>
<dbReference type="RefSeq" id="WP_345197602.1">
    <property type="nucleotide sequence ID" value="NZ_BAABFL010000444.1"/>
</dbReference>
<dbReference type="HAMAP" id="MF_00688">
    <property type="entry name" value="Leu_Phe_trans"/>
    <property type="match status" value="1"/>
</dbReference>
<keyword evidence="2 4" id="KW-0808">Transferase</keyword>
<keyword evidence="3 4" id="KW-0012">Acyltransferase</keyword>
<evidence type="ECO:0000313" key="5">
    <source>
        <dbReference type="EMBL" id="GAA4651249.1"/>
    </source>
</evidence>
<dbReference type="Gene3D" id="3.40.630.70">
    <property type="entry name" value="Leucyl/phenylalanyl-tRNA-protein transferase, C-terminal domain"/>
    <property type="match status" value="1"/>
</dbReference>
<comment type="catalytic activity">
    <reaction evidence="4">
        <text>L-phenylalanyl-tRNA(Phe) + an N-terminal L-alpha-aminoacyl-[protein] = an N-terminal L-phenylalanyl-L-alpha-aminoacyl-[protein] + tRNA(Phe)</text>
        <dbReference type="Rhea" id="RHEA:43632"/>
        <dbReference type="Rhea" id="RHEA-COMP:9668"/>
        <dbReference type="Rhea" id="RHEA-COMP:9699"/>
        <dbReference type="Rhea" id="RHEA-COMP:10636"/>
        <dbReference type="Rhea" id="RHEA-COMP:10637"/>
        <dbReference type="ChEBI" id="CHEBI:78442"/>
        <dbReference type="ChEBI" id="CHEBI:78531"/>
        <dbReference type="ChEBI" id="CHEBI:78597"/>
        <dbReference type="ChEBI" id="CHEBI:83561"/>
        <dbReference type="EC" id="2.3.2.6"/>
    </reaction>
</comment>
<dbReference type="SUPFAM" id="SSF55729">
    <property type="entry name" value="Acyl-CoA N-acyltransferases (Nat)"/>
    <property type="match status" value="1"/>
</dbReference>
<dbReference type="InterPro" id="IPR042221">
    <property type="entry name" value="Leu/Phe-tRNA_Trfase_N"/>
</dbReference>
<name>A0ABP8V5J3_9GAMM</name>
<dbReference type="Pfam" id="PF03588">
    <property type="entry name" value="Leu_Phe_trans"/>
    <property type="match status" value="1"/>
</dbReference>
<dbReference type="NCBIfam" id="TIGR00667">
    <property type="entry name" value="aat"/>
    <property type="match status" value="1"/>
</dbReference>
<dbReference type="GO" id="GO:0016740">
    <property type="term" value="F:transferase activity"/>
    <property type="evidence" value="ECO:0007669"/>
    <property type="project" value="UniProtKB-KW"/>
</dbReference>
<gene>
    <name evidence="4 5" type="primary">aat</name>
    <name evidence="5" type="ORF">GCM10023116_35320</name>
</gene>
<dbReference type="InterPro" id="IPR042203">
    <property type="entry name" value="Leu/Phe-tRNA_Trfase_C"/>
</dbReference>
<dbReference type="InterPro" id="IPR016181">
    <property type="entry name" value="Acyl_CoA_acyltransferase"/>
</dbReference>
<proteinExistence type="inferred from homology"/>
<evidence type="ECO:0000256" key="3">
    <source>
        <dbReference type="ARBA" id="ARBA00023315"/>
    </source>
</evidence>
<protein>
    <recommendedName>
        <fullName evidence="4">Leucyl/phenylalanyl-tRNA--protein transferase</fullName>
        <ecNumber evidence="4">2.3.2.6</ecNumber>
    </recommendedName>
    <alternativeName>
        <fullName evidence="4">L/F-transferase</fullName>
    </alternativeName>
    <alternativeName>
        <fullName evidence="4">Leucyltransferase</fullName>
    </alternativeName>
    <alternativeName>
        <fullName evidence="4">Phenyalanyltransferase</fullName>
    </alternativeName>
</protein>
<dbReference type="PANTHER" id="PTHR30098:SF2">
    <property type="entry name" value="LEUCYL_PHENYLALANYL-TRNA--PROTEIN TRANSFERASE"/>
    <property type="match status" value="1"/>
</dbReference>
<accession>A0ABP8V5J3</accession>
<organism evidence="5 6">
    <name type="scientific">Kistimonas scapharcae</name>
    <dbReference type="NCBI Taxonomy" id="1036133"/>
    <lineage>
        <taxon>Bacteria</taxon>
        <taxon>Pseudomonadati</taxon>
        <taxon>Pseudomonadota</taxon>
        <taxon>Gammaproteobacteria</taxon>
        <taxon>Oceanospirillales</taxon>
        <taxon>Endozoicomonadaceae</taxon>
        <taxon>Kistimonas</taxon>
    </lineage>
</organism>
<evidence type="ECO:0000313" key="6">
    <source>
        <dbReference type="Proteomes" id="UP001500604"/>
    </source>
</evidence>
<comment type="catalytic activity">
    <reaction evidence="4">
        <text>N-terminal L-arginyl-[protein] + L-leucyl-tRNA(Leu) = N-terminal L-leucyl-L-arginyl-[protein] + tRNA(Leu) + H(+)</text>
        <dbReference type="Rhea" id="RHEA:50416"/>
        <dbReference type="Rhea" id="RHEA-COMP:9613"/>
        <dbReference type="Rhea" id="RHEA-COMP:9622"/>
        <dbReference type="Rhea" id="RHEA-COMP:12672"/>
        <dbReference type="Rhea" id="RHEA-COMP:12673"/>
        <dbReference type="ChEBI" id="CHEBI:15378"/>
        <dbReference type="ChEBI" id="CHEBI:64719"/>
        <dbReference type="ChEBI" id="CHEBI:78442"/>
        <dbReference type="ChEBI" id="CHEBI:78494"/>
        <dbReference type="ChEBI" id="CHEBI:133044"/>
        <dbReference type="EC" id="2.3.2.6"/>
    </reaction>
</comment>
<keyword evidence="1 4" id="KW-0963">Cytoplasm</keyword>
<dbReference type="InterPro" id="IPR004616">
    <property type="entry name" value="Leu/Phe-tRNA_Trfase"/>
</dbReference>
<comment type="similarity">
    <text evidence="4">Belongs to the L/F-transferase family.</text>
</comment>
<dbReference type="Proteomes" id="UP001500604">
    <property type="component" value="Unassembled WGS sequence"/>
</dbReference>
<comment type="function">
    <text evidence="4">Functions in the N-end rule pathway of protein degradation where it conjugates Leu, Phe and, less efficiently, Met from aminoacyl-tRNAs to the N-termini of proteins containing an N-terminal arginine or lysine.</text>
</comment>
<evidence type="ECO:0000256" key="1">
    <source>
        <dbReference type="ARBA" id="ARBA00022490"/>
    </source>
</evidence>
<dbReference type="EC" id="2.3.2.6" evidence="4"/>
<dbReference type="EMBL" id="BAABFL010000444">
    <property type="protein sequence ID" value="GAA4651249.1"/>
    <property type="molecule type" value="Genomic_DNA"/>
</dbReference>
<dbReference type="Gene3D" id="3.30.70.3550">
    <property type="entry name" value="Leucyl/phenylalanyl-tRNA-protein transferase, N-terminal domain"/>
    <property type="match status" value="1"/>
</dbReference>
<reference evidence="6" key="1">
    <citation type="journal article" date="2019" name="Int. J. Syst. Evol. Microbiol.">
        <title>The Global Catalogue of Microorganisms (GCM) 10K type strain sequencing project: providing services to taxonomists for standard genome sequencing and annotation.</title>
        <authorList>
            <consortium name="The Broad Institute Genomics Platform"/>
            <consortium name="The Broad Institute Genome Sequencing Center for Infectious Disease"/>
            <person name="Wu L."/>
            <person name="Ma J."/>
        </authorList>
    </citation>
    <scope>NUCLEOTIDE SEQUENCE [LARGE SCALE GENOMIC DNA]</scope>
    <source>
        <strain evidence="6">JCM 17805</strain>
    </source>
</reference>
<evidence type="ECO:0000256" key="2">
    <source>
        <dbReference type="ARBA" id="ARBA00022679"/>
    </source>
</evidence>
<comment type="catalytic activity">
    <reaction evidence="4">
        <text>N-terminal L-lysyl-[protein] + L-leucyl-tRNA(Leu) = N-terminal L-leucyl-L-lysyl-[protein] + tRNA(Leu) + H(+)</text>
        <dbReference type="Rhea" id="RHEA:12340"/>
        <dbReference type="Rhea" id="RHEA-COMP:9613"/>
        <dbReference type="Rhea" id="RHEA-COMP:9622"/>
        <dbReference type="Rhea" id="RHEA-COMP:12670"/>
        <dbReference type="Rhea" id="RHEA-COMP:12671"/>
        <dbReference type="ChEBI" id="CHEBI:15378"/>
        <dbReference type="ChEBI" id="CHEBI:65249"/>
        <dbReference type="ChEBI" id="CHEBI:78442"/>
        <dbReference type="ChEBI" id="CHEBI:78494"/>
        <dbReference type="ChEBI" id="CHEBI:133043"/>
        <dbReference type="EC" id="2.3.2.6"/>
    </reaction>
</comment>
<sequence length="234" mass="26506">MIPWLDNLNPEFPPVEQALKEPDGLLCAGGNLSVDTLANAYRQGIFPWFSDGQPILWWSPDPRMILTPETLRVSKSMRKLLRQQRNEERFQLTANRAFAQVIQACAEIRQAHEGTWITDDMQSAYIDFHKAGYAHSIEVWLDGSLVGGLYGIAMGRVFFGESMFSRESNTSKLAFITLLQTELFDVVDCQVHTPHLESLGAHLVSRKSFIERIQSLTRVSTRTLTTDTLFSKSL</sequence>
<comment type="subcellular location">
    <subcellularLocation>
        <location evidence="4">Cytoplasm</location>
    </subcellularLocation>
</comment>
<keyword evidence="6" id="KW-1185">Reference proteome</keyword>
<dbReference type="PANTHER" id="PTHR30098">
    <property type="entry name" value="LEUCYL/PHENYLALANYL-TRNA--PROTEIN TRANSFERASE"/>
    <property type="match status" value="1"/>
</dbReference>